<dbReference type="AlphaFoldDB" id="A0A2S3I333"/>
<dbReference type="FunFam" id="2.60.120.10:FF:000047">
    <property type="entry name" value="Auxin-binding protein ABP19a"/>
    <property type="match status" value="1"/>
</dbReference>
<evidence type="ECO:0000256" key="5">
    <source>
        <dbReference type="ARBA" id="ARBA00022523"/>
    </source>
</evidence>
<feature type="binding site" evidence="12">
    <location>
        <position position="104"/>
    </location>
    <ligand>
        <name>Mn(2+)</name>
        <dbReference type="ChEBI" id="CHEBI:29035"/>
    </ligand>
</feature>
<dbReference type="InterPro" id="IPR011051">
    <property type="entry name" value="RmlC_Cupin_sf"/>
</dbReference>
<evidence type="ECO:0000256" key="6">
    <source>
        <dbReference type="ARBA" id="ARBA00022525"/>
    </source>
</evidence>
<comment type="subunit">
    <text evidence="4">Oligomer (believed to be a pentamer but probably hexamer).</text>
</comment>
<dbReference type="InterPro" id="IPR006045">
    <property type="entry name" value="Cupin_1"/>
</dbReference>
<evidence type="ECO:0000256" key="9">
    <source>
        <dbReference type="ARBA" id="ARBA00023157"/>
    </source>
</evidence>
<proteinExistence type="inferred from homology"/>
<dbReference type="Pfam" id="PF00190">
    <property type="entry name" value="Cupin_1"/>
    <property type="match status" value="1"/>
</dbReference>
<sequence length="206" mass="21603">MAKAVLLLLALLPFPSLALNQDFCVADLARGARRAATRAAVTADDFYYRGLATTGPPIAPFNVGLSSAFAARFPGVNGVGILAARADMAPGGVVPLHWHPLATELLFVLDGSMVCGFISAALNKVYARTLYKGDLMVLPQGQLHYQYNLGNATAVALSSYSSSNSGIQILDFALFANDLPSEVVSKVTVLDEAQVRKLKAMSGGSG</sequence>
<dbReference type="CDD" id="cd02241">
    <property type="entry name" value="cupin_OxOx"/>
    <property type="match status" value="1"/>
</dbReference>
<dbReference type="EMBL" id="CM008051">
    <property type="protein sequence ID" value="PAN35724.1"/>
    <property type="molecule type" value="Genomic_DNA"/>
</dbReference>
<feature type="binding site" evidence="12">
    <location>
        <position position="97"/>
    </location>
    <ligand>
        <name>Mn(2+)</name>
        <dbReference type="ChEBI" id="CHEBI:29035"/>
    </ligand>
</feature>
<keyword evidence="7 11" id="KW-0479">Metal-binding</keyword>
<evidence type="ECO:0000256" key="8">
    <source>
        <dbReference type="ARBA" id="ARBA00022729"/>
    </source>
</evidence>
<keyword evidence="10 11" id="KW-0464">Manganese</keyword>
<dbReference type="GO" id="GO:0030145">
    <property type="term" value="F:manganese ion binding"/>
    <property type="evidence" value="ECO:0007669"/>
    <property type="project" value="UniProtKB-UniRule"/>
</dbReference>
<feature type="domain" description="Cupin type-1" evidence="14">
    <location>
        <begin position="49"/>
        <end position="196"/>
    </location>
</feature>
<name>A0A2S3I333_9POAL</name>
<evidence type="ECO:0000256" key="1">
    <source>
        <dbReference type="ARBA" id="ARBA00003629"/>
    </source>
</evidence>
<feature type="chain" id="PRO_5019621302" description="Germin-like protein" evidence="13">
    <location>
        <begin position="19"/>
        <end position="206"/>
    </location>
</feature>
<keyword evidence="8 13" id="KW-0732">Signal</keyword>
<feature type="binding site" evidence="11">
    <location>
        <position position="104"/>
    </location>
    <ligand>
        <name>oxalate</name>
        <dbReference type="ChEBI" id="CHEBI:30623"/>
    </ligand>
</feature>
<evidence type="ECO:0000256" key="7">
    <source>
        <dbReference type="ARBA" id="ARBA00022723"/>
    </source>
</evidence>
<evidence type="ECO:0000256" key="3">
    <source>
        <dbReference type="ARBA" id="ARBA00007456"/>
    </source>
</evidence>
<keyword evidence="5 13" id="KW-0052">Apoplast</keyword>
<comment type="similarity">
    <text evidence="3 13">Belongs to the germin family.</text>
</comment>
<comment type="subcellular location">
    <subcellularLocation>
        <location evidence="2 13">Secreted</location>
        <location evidence="2 13">Extracellular space</location>
        <location evidence="2 13">Apoplast</location>
    </subcellularLocation>
</comment>
<evidence type="ECO:0000256" key="11">
    <source>
        <dbReference type="PIRSR" id="PIRSR601929-1"/>
    </source>
</evidence>
<dbReference type="InterPro" id="IPR001929">
    <property type="entry name" value="Germin"/>
</dbReference>
<dbReference type="Gene3D" id="2.60.120.10">
    <property type="entry name" value="Jelly Rolls"/>
    <property type="match status" value="1"/>
</dbReference>
<feature type="binding site" evidence="12">
    <location>
        <position position="144"/>
    </location>
    <ligand>
        <name>Mn(2+)</name>
        <dbReference type="ChEBI" id="CHEBI:29035"/>
    </ligand>
</feature>
<dbReference type="PANTHER" id="PTHR31238">
    <property type="entry name" value="GERMIN-LIKE PROTEIN SUBFAMILY 3 MEMBER 3"/>
    <property type="match status" value="1"/>
</dbReference>
<dbReference type="InterPro" id="IPR014710">
    <property type="entry name" value="RmlC-like_jellyroll"/>
</dbReference>
<comment type="function">
    <text evidence="1">May play a role in plant defense. Probably has no oxalate oxidase activity even if the active site is conserved.</text>
</comment>
<feature type="binding site" evidence="11">
    <location>
        <position position="99"/>
    </location>
    <ligand>
        <name>oxalate</name>
        <dbReference type="ChEBI" id="CHEBI:30623"/>
    </ligand>
</feature>
<organism evidence="15">
    <name type="scientific">Panicum hallii</name>
    <dbReference type="NCBI Taxonomy" id="206008"/>
    <lineage>
        <taxon>Eukaryota</taxon>
        <taxon>Viridiplantae</taxon>
        <taxon>Streptophyta</taxon>
        <taxon>Embryophyta</taxon>
        <taxon>Tracheophyta</taxon>
        <taxon>Spermatophyta</taxon>
        <taxon>Magnoliopsida</taxon>
        <taxon>Liliopsida</taxon>
        <taxon>Poales</taxon>
        <taxon>Poaceae</taxon>
        <taxon>PACMAD clade</taxon>
        <taxon>Panicoideae</taxon>
        <taxon>Panicodae</taxon>
        <taxon>Paniceae</taxon>
        <taxon>Panicinae</taxon>
        <taxon>Panicum</taxon>
        <taxon>Panicum sect. Panicum</taxon>
    </lineage>
</organism>
<feature type="signal peptide" evidence="13">
    <location>
        <begin position="1"/>
        <end position="18"/>
    </location>
</feature>
<feature type="binding site" evidence="12">
    <location>
        <position position="99"/>
    </location>
    <ligand>
        <name>Mn(2+)</name>
        <dbReference type="ChEBI" id="CHEBI:29035"/>
    </ligand>
</feature>
<dbReference type="PROSITE" id="PS00725">
    <property type="entry name" value="GERMIN"/>
    <property type="match status" value="1"/>
</dbReference>
<dbReference type="GO" id="GO:0048046">
    <property type="term" value="C:apoplast"/>
    <property type="evidence" value="ECO:0007669"/>
    <property type="project" value="UniProtKB-SubCell"/>
</dbReference>
<evidence type="ECO:0000256" key="12">
    <source>
        <dbReference type="PIRSR" id="PIRSR601929-2"/>
    </source>
</evidence>
<dbReference type="Proteomes" id="UP000243499">
    <property type="component" value="Chromosome 6"/>
</dbReference>
<evidence type="ECO:0000313" key="15">
    <source>
        <dbReference type="EMBL" id="PAN35724.1"/>
    </source>
</evidence>
<evidence type="ECO:0000256" key="2">
    <source>
        <dbReference type="ARBA" id="ARBA00004271"/>
    </source>
</evidence>
<gene>
    <name evidence="15" type="ORF">PAHAL_6G229600</name>
</gene>
<keyword evidence="9" id="KW-1015">Disulfide bond</keyword>
<dbReference type="SUPFAM" id="SSF51182">
    <property type="entry name" value="RmlC-like cupins"/>
    <property type="match status" value="1"/>
</dbReference>
<protein>
    <recommendedName>
        <fullName evidence="13">Germin-like protein</fullName>
    </recommendedName>
</protein>
<dbReference type="SMART" id="SM00835">
    <property type="entry name" value="Cupin_1"/>
    <property type="match status" value="1"/>
</dbReference>
<dbReference type="PRINTS" id="PR00325">
    <property type="entry name" value="GERMIN"/>
</dbReference>
<evidence type="ECO:0000256" key="4">
    <source>
        <dbReference type="ARBA" id="ARBA00011268"/>
    </source>
</evidence>
<dbReference type="InterPro" id="IPR019780">
    <property type="entry name" value="Germin_Mn-BS"/>
</dbReference>
<evidence type="ECO:0000259" key="14">
    <source>
        <dbReference type="SMART" id="SM00835"/>
    </source>
</evidence>
<reference evidence="15" key="1">
    <citation type="submission" date="2018-04" db="EMBL/GenBank/DDBJ databases">
        <title>WGS assembly of Panicum hallii.</title>
        <authorList>
            <person name="Lovell J."/>
            <person name="Jenkins J."/>
            <person name="Lowry D."/>
            <person name="Mamidi S."/>
            <person name="Sreedasyam A."/>
            <person name="Weng X."/>
            <person name="Barry K."/>
            <person name="Bonette J."/>
            <person name="Campitelli B."/>
            <person name="Daum C."/>
            <person name="Gordon S."/>
            <person name="Gould B."/>
            <person name="Lipzen A."/>
            <person name="Macqueen A."/>
            <person name="Palacio-Mejia J."/>
            <person name="Plott C."/>
            <person name="Shakirov E."/>
            <person name="Shu S."/>
            <person name="Yoshinaga Y."/>
            <person name="Zane M."/>
            <person name="Rokhsar D."/>
            <person name="Grimwood J."/>
            <person name="Schmutz J."/>
            <person name="Juenger T."/>
        </authorList>
    </citation>
    <scope>NUCLEOTIDE SEQUENCE [LARGE SCALE GENOMIC DNA]</scope>
    <source>
        <strain evidence="15">FIL2</strain>
    </source>
</reference>
<keyword evidence="6 13" id="KW-0964">Secreted</keyword>
<evidence type="ECO:0000256" key="10">
    <source>
        <dbReference type="ARBA" id="ARBA00023211"/>
    </source>
</evidence>
<accession>A0A2S3I333</accession>
<dbReference type="Gramene" id="PAN35724">
    <property type="protein sequence ID" value="PAN35724"/>
    <property type="gene ID" value="PAHAL_6G229600"/>
</dbReference>
<evidence type="ECO:0000256" key="13">
    <source>
        <dbReference type="RuleBase" id="RU366015"/>
    </source>
</evidence>